<dbReference type="AlphaFoldDB" id="A0A1H0MJ59"/>
<dbReference type="EMBL" id="FNIZ01000008">
    <property type="protein sequence ID" value="SDO80479.1"/>
    <property type="molecule type" value="Genomic_DNA"/>
</dbReference>
<evidence type="ECO:0008006" key="3">
    <source>
        <dbReference type="Google" id="ProtNLM"/>
    </source>
</evidence>
<evidence type="ECO:0000313" key="1">
    <source>
        <dbReference type="EMBL" id="SDO80479.1"/>
    </source>
</evidence>
<dbReference type="STRING" id="240303.SAMN05421677_10855"/>
<proteinExistence type="predicted"/>
<evidence type="ECO:0000313" key="2">
    <source>
        <dbReference type="Proteomes" id="UP000198860"/>
    </source>
</evidence>
<name>A0A1H0MJ59_HALAD</name>
<organism evidence="1 2">
    <name type="scientific">Halobacillus aidingensis</name>
    <dbReference type="NCBI Taxonomy" id="240303"/>
    <lineage>
        <taxon>Bacteria</taxon>
        <taxon>Bacillati</taxon>
        <taxon>Bacillota</taxon>
        <taxon>Bacilli</taxon>
        <taxon>Bacillales</taxon>
        <taxon>Bacillaceae</taxon>
        <taxon>Halobacillus</taxon>
    </lineage>
</organism>
<keyword evidence="2" id="KW-1185">Reference proteome</keyword>
<gene>
    <name evidence="1" type="ORF">SAMN05421677_10855</name>
</gene>
<accession>A0A1H0MJ59</accession>
<protein>
    <recommendedName>
        <fullName evidence="3">Phage-related protein</fullName>
    </recommendedName>
</protein>
<reference evidence="2" key="1">
    <citation type="submission" date="2016-10" db="EMBL/GenBank/DDBJ databases">
        <authorList>
            <person name="Varghese N."/>
            <person name="Submissions S."/>
        </authorList>
    </citation>
    <scope>NUCLEOTIDE SEQUENCE [LARGE SCALE GENOMIC DNA]</scope>
    <source>
        <strain evidence="2">CGMCC 1.3703</strain>
    </source>
</reference>
<dbReference type="Proteomes" id="UP000198860">
    <property type="component" value="Unassembled WGS sequence"/>
</dbReference>
<dbReference type="RefSeq" id="WP_089652323.1">
    <property type="nucleotide sequence ID" value="NZ_FNIZ01000008.1"/>
</dbReference>
<dbReference type="OrthoDB" id="5432268at2"/>
<sequence>MLKEFAQYLVKLGTPDVLTVNEQQYSTQPLQLLKKPTPSTIGVRSLSGLVDYIQSEFDGSIPLMIHVESPTRVKVFSQTNVDEERDHVIVADAMIPEFRFDQFYDTEAFNIKLQSCFVKNEDRDIMLKVVGSIKEEGVQEVGDDGISQAVTARTGVATVGNVKVPNPVELAPRRTFVEVEQPESDFVFRMRQGPKCALFEADGGAWELEAMENIADYLESSLEAQANRIHIIS</sequence>